<feature type="domain" description="Aminotransferase class V" evidence="2">
    <location>
        <begin position="27"/>
        <end position="338"/>
    </location>
</feature>
<keyword evidence="1" id="KW-0663">Pyridoxal phosphate</keyword>
<dbReference type="InterPro" id="IPR000192">
    <property type="entry name" value="Aminotrans_V_dom"/>
</dbReference>
<dbReference type="EMBL" id="WHUT02000008">
    <property type="protein sequence ID" value="NUB45657.1"/>
    <property type="molecule type" value="Genomic_DNA"/>
</dbReference>
<sequence>MLNTNTVTEDAPACCAALFPVTRDCVYLDTGSAGLAPAGMGAAAAQFYDVAKTMGYNGRAIWQDRAAHVRGALATFLAVEGPEIEFLSGTTDALNLVAHSMPWQPGDEVVFAEDDFPSVRLAWLAAERAGATLKPVAIPSEAERTEALIAAITPRTRLVATAHVQSASGTRVDLDRIGQACQAQGALFVVDGIHALGATPIPLDHVDVFAAGVFKWMLAGFGLSVCVLRPRARAMLRPAYRGYLNPDEGDGFRFAHVNYPGLFALAASMDLMQGLGWGTIHRRTSALVDWLAEDLQDLGIELAAPPYARAGVASLPVPDSAAVQRALAAQSIHVASKGPLLRATPFFYNSREDIARFVRALKGALR</sequence>
<organism evidence="3 4">
    <name type="scientific">Fertoeibacter niger</name>
    <dbReference type="NCBI Taxonomy" id="2656921"/>
    <lineage>
        <taxon>Bacteria</taxon>
        <taxon>Pseudomonadati</taxon>
        <taxon>Pseudomonadota</taxon>
        <taxon>Alphaproteobacteria</taxon>
        <taxon>Rhodobacterales</taxon>
        <taxon>Paracoccaceae</taxon>
        <taxon>Fertoeibacter</taxon>
    </lineage>
</organism>
<gene>
    <name evidence="3" type="ORF">GEU84_014760</name>
</gene>
<comment type="caution">
    <text evidence="3">The sequence shown here is derived from an EMBL/GenBank/DDBJ whole genome shotgun (WGS) entry which is preliminary data.</text>
</comment>
<dbReference type="GO" id="GO:0008483">
    <property type="term" value="F:transaminase activity"/>
    <property type="evidence" value="ECO:0007669"/>
    <property type="project" value="UniProtKB-KW"/>
</dbReference>
<accession>A0A8X8GYW3</accession>
<name>A0A8X8GYW3_9RHOB</name>
<dbReference type="RefSeq" id="WP_152827408.1">
    <property type="nucleotide sequence ID" value="NZ_WHUT02000008.1"/>
</dbReference>
<dbReference type="InterPro" id="IPR015422">
    <property type="entry name" value="PyrdxlP-dep_Trfase_small"/>
</dbReference>
<keyword evidence="3" id="KW-0032">Aminotransferase</keyword>
<dbReference type="Gene3D" id="3.90.1150.10">
    <property type="entry name" value="Aspartate Aminotransferase, domain 1"/>
    <property type="match status" value="1"/>
</dbReference>
<evidence type="ECO:0000313" key="4">
    <source>
        <dbReference type="Proteomes" id="UP000484076"/>
    </source>
</evidence>
<keyword evidence="4" id="KW-1185">Reference proteome</keyword>
<dbReference type="PANTHER" id="PTHR43586">
    <property type="entry name" value="CYSTEINE DESULFURASE"/>
    <property type="match status" value="1"/>
</dbReference>
<proteinExistence type="predicted"/>
<dbReference type="Gene3D" id="3.40.640.10">
    <property type="entry name" value="Type I PLP-dependent aspartate aminotransferase-like (Major domain)"/>
    <property type="match status" value="1"/>
</dbReference>
<reference evidence="3" key="1">
    <citation type="submission" date="2020-05" db="EMBL/GenBank/DDBJ databases">
        <title>Fertoebacter nigrum gen. nov., sp. nov., a new member of the family Rhodobacteraceae.</title>
        <authorList>
            <person name="Szuroczki S."/>
            <person name="Abbaszade G."/>
            <person name="Buni D."/>
            <person name="Schumann P."/>
            <person name="Toth E."/>
        </authorList>
    </citation>
    <scope>NUCLEOTIDE SEQUENCE</scope>
    <source>
        <strain evidence="3">RG-N-1a</strain>
    </source>
</reference>
<dbReference type="AlphaFoldDB" id="A0A8X8GYW3"/>
<evidence type="ECO:0000259" key="2">
    <source>
        <dbReference type="Pfam" id="PF00266"/>
    </source>
</evidence>
<dbReference type="Proteomes" id="UP000484076">
    <property type="component" value="Unassembled WGS sequence"/>
</dbReference>
<dbReference type="InterPro" id="IPR015421">
    <property type="entry name" value="PyrdxlP-dep_Trfase_major"/>
</dbReference>
<keyword evidence="3" id="KW-0808">Transferase</keyword>
<dbReference type="PANTHER" id="PTHR43586:SF15">
    <property type="entry name" value="BLR3095 PROTEIN"/>
    <property type="match status" value="1"/>
</dbReference>
<dbReference type="SUPFAM" id="SSF53383">
    <property type="entry name" value="PLP-dependent transferases"/>
    <property type="match status" value="1"/>
</dbReference>
<dbReference type="Pfam" id="PF00266">
    <property type="entry name" value="Aminotran_5"/>
    <property type="match status" value="1"/>
</dbReference>
<protein>
    <submittedName>
        <fullName evidence="3">Aminotransferase class V-fold PLP-dependent enzyme</fullName>
    </submittedName>
</protein>
<evidence type="ECO:0000313" key="3">
    <source>
        <dbReference type="EMBL" id="NUB45657.1"/>
    </source>
</evidence>
<dbReference type="InterPro" id="IPR015424">
    <property type="entry name" value="PyrdxlP-dep_Trfase"/>
</dbReference>
<evidence type="ECO:0000256" key="1">
    <source>
        <dbReference type="ARBA" id="ARBA00022898"/>
    </source>
</evidence>